<proteinExistence type="predicted"/>
<evidence type="ECO:0000313" key="1">
    <source>
        <dbReference type="EMBL" id="HJF18243.1"/>
    </source>
</evidence>
<evidence type="ECO:0000313" key="2">
    <source>
        <dbReference type="Proteomes" id="UP000715651"/>
    </source>
</evidence>
<reference evidence="1" key="1">
    <citation type="journal article" date="2021" name="PeerJ">
        <title>Extensive microbial diversity within the chicken gut microbiome revealed by metagenomics and culture.</title>
        <authorList>
            <person name="Gilroy R."/>
            <person name="Ravi A."/>
            <person name="Getino M."/>
            <person name="Pursley I."/>
            <person name="Horton D.L."/>
            <person name="Alikhan N.F."/>
            <person name="Baker D."/>
            <person name="Gharbi K."/>
            <person name="Hall N."/>
            <person name="Watson M."/>
            <person name="Adriaenssens E.M."/>
            <person name="Foster-Nyarko E."/>
            <person name="Jarju S."/>
            <person name="Secka A."/>
            <person name="Antonio M."/>
            <person name="Oren A."/>
            <person name="Chaudhuri R.R."/>
            <person name="La Ragione R."/>
            <person name="Hildebrand F."/>
            <person name="Pallen M.J."/>
        </authorList>
    </citation>
    <scope>NUCLEOTIDE SEQUENCE</scope>
    <source>
        <strain evidence="1">578</strain>
    </source>
</reference>
<comment type="caution">
    <text evidence="1">The sequence shown here is derived from an EMBL/GenBank/DDBJ whole genome shotgun (WGS) entry which is preliminary data.</text>
</comment>
<name>A0A921FU23_9BIFI</name>
<sequence>MNEEGSSLSVGECVGQSAGPIAGRAAGSTVKTVTMTATMTAEYSVEHYGVDFTEHTEVTQYSADLCFDQALCDEQEKNMINMIRFCMLSDRVRPEYQEVHCPQSLKARCLKSLEESEA</sequence>
<gene>
    <name evidence="1" type="ORF">K8U78_03695</name>
</gene>
<dbReference type="EMBL" id="DYWK01000006">
    <property type="protein sequence ID" value="HJF18243.1"/>
    <property type="molecule type" value="Genomic_DNA"/>
</dbReference>
<accession>A0A921FU23</accession>
<organism evidence="1 2">
    <name type="scientific">Aeriscardovia aeriphila</name>
    <dbReference type="NCBI Taxonomy" id="218139"/>
    <lineage>
        <taxon>Bacteria</taxon>
        <taxon>Bacillati</taxon>
        <taxon>Actinomycetota</taxon>
        <taxon>Actinomycetes</taxon>
        <taxon>Bifidobacteriales</taxon>
        <taxon>Bifidobacteriaceae</taxon>
        <taxon>Aeriscardovia</taxon>
    </lineage>
</organism>
<protein>
    <submittedName>
        <fullName evidence="1">Uncharacterized protein</fullName>
    </submittedName>
</protein>
<dbReference type="AlphaFoldDB" id="A0A921FU23"/>
<reference evidence="1" key="2">
    <citation type="submission" date="2021-09" db="EMBL/GenBank/DDBJ databases">
        <authorList>
            <person name="Gilroy R."/>
        </authorList>
    </citation>
    <scope>NUCLEOTIDE SEQUENCE</scope>
    <source>
        <strain evidence="1">578</strain>
    </source>
</reference>
<dbReference type="Proteomes" id="UP000715651">
    <property type="component" value="Unassembled WGS sequence"/>
</dbReference>